<evidence type="ECO:0000313" key="4">
    <source>
        <dbReference type="Proteomes" id="UP000274504"/>
    </source>
</evidence>
<reference evidence="3 5" key="3">
    <citation type="submission" date="2019-07" db="EMBL/GenBank/DDBJ databases">
        <authorList>
            <person name="Jastrzebski P J."/>
            <person name="Paukszto L."/>
            <person name="Jastrzebski P J."/>
        </authorList>
    </citation>
    <scope>NUCLEOTIDE SEQUENCE [LARGE SCALE GENOMIC DNA]</scope>
    <source>
        <strain evidence="3 5">WMS-il1</strain>
    </source>
</reference>
<name>A0A0R3SVK9_HYMDI</name>
<reference evidence="2 4" key="2">
    <citation type="submission" date="2018-11" db="EMBL/GenBank/DDBJ databases">
        <authorList>
            <consortium name="Pathogen Informatics"/>
        </authorList>
    </citation>
    <scope>NUCLEOTIDE SEQUENCE [LARGE SCALE GENOMIC DNA]</scope>
</reference>
<dbReference type="EMBL" id="UYSG01011345">
    <property type="protein sequence ID" value="VDL62004.1"/>
    <property type="molecule type" value="Genomic_DNA"/>
</dbReference>
<evidence type="ECO:0000256" key="1">
    <source>
        <dbReference type="SAM" id="MobiDB-lite"/>
    </source>
</evidence>
<accession>A0A0R3SVK9</accession>
<dbReference type="Proteomes" id="UP000321570">
    <property type="component" value="Unassembled WGS sequence"/>
</dbReference>
<dbReference type="WBParaSite" id="HDID_0000962101-mRNA-1">
    <property type="protein sequence ID" value="HDID_0000962101-mRNA-1"/>
    <property type="gene ID" value="HDID_0000962101"/>
</dbReference>
<feature type="compositionally biased region" description="Polar residues" evidence="1">
    <location>
        <begin position="20"/>
        <end position="30"/>
    </location>
</feature>
<feature type="region of interest" description="Disordered" evidence="1">
    <location>
        <begin position="1"/>
        <end position="74"/>
    </location>
</feature>
<protein>
    <submittedName>
        <fullName evidence="2 6">Uncharacterized protein</fullName>
    </submittedName>
</protein>
<reference evidence="6" key="1">
    <citation type="submission" date="2017-02" db="UniProtKB">
        <authorList>
            <consortium name="WormBaseParasite"/>
        </authorList>
    </citation>
    <scope>IDENTIFICATION</scope>
</reference>
<organism evidence="6">
    <name type="scientific">Hymenolepis diminuta</name>
    <name type="common">Rat tapeworm</name>
    <dbReference type="NCBI Taxonomy" id="6216"/>
    <lineage>
        <taxon>Eukaryota</taxon>
        <taxon>Metazoa</taxon>
        <taxon>Spiralia</taxon>
        <taxon>Lophotrochozoa</taxon>
        <taxon>Platyhelminthes</taxon>
        <taxon>Cestoda</taxon>
        <taxon>Eucestoda</taxon>
        <taxon>Cyclophyllidea</taxon>
        <taxon>Hymenolepididae</taxon>
        <taxon>Hymenolepis</taxon>
    </lineage>
</organism>
<evidence type="ECO:0000313" key="3">
    <source>
        <dbReference type="EMBL" id="VUZ39077.1"/>
    </source>
</evidence>
<evidence type="ECO:0000313" key="5">
    <source>
        <dbReference type="Proteomes" id="UP000321570"/>
    </source>
</evidence>
<keyword evidence="5" id="KW-1185">Reference proteome</keyword>
<gene>
    <name evidence="2" type="ORF">HDID_LOCUS9619</name>
    <name evidence="3" type="ORF">WMSIL1_LOCUS622</name>
</gene>
<dbReference type="EMBL" id="CABIJS010000011">
    <property type="protein sequence ID" value="VUZ39077.1"/>
    <property type="molecule type" value="Genomic_DNA"/>
</dbReference>
<sequence>MNKIGFGEETQTRFPEVPQSEETPYPNTESIPVPDRAVPFYIPQKLASTSPEQNMAYPAKDDNLVDPSNRMPAL</sequence>
<evidence type="ECO:0000313" key="6">
    <source>
        <dbReference type="WBParaSite" id="HDID_0000962101-mRNA-1"/>
    </source>
</evidence>
<dbReference type="AlphaFoldDB" id="A0A0R3SVK9"/>
<proteinExistence type="predicted"/>
<evidence type="ECO:0000313" key="2">
    <source>
        <dbReference type="EMBL" id="VDL62004.1"/>
    </source>
</evidence>
<dbReference type="Proteomes" id="UP000274504">
    <property type="component" value="Unassembled WGS sequence"/>
</dbReference>